<accession>A0A9D5R9A3</accession>
<dbReference type="AlphaFoldDB" id="A0A9D5R9A3"/>
<keyword evidence="3" id="KW-1185">Reference proteome</keyword>
<proteinExistence type="predicted"/>
<organism evidence="2 3">
    <name type="scientific">Ructibacterium gallinarum</name>
    <dbReference type="NCBI Taxonomy" id="2779355"/>
    <lineage>
        <taxon>Bacteria</taxon>
        <taxon>Bacillati</taxon>
        <taxon>Bacillota</taxon>
        <taxon>Clostridia</taxon>
        <taxon>Eubacteriales</taxon>
        <taxon>Oscillospiraceae</taxon>
        <taxon>Ructibacterium</taxon>
    </lineage>
</organism>
<feature type="chain" id="PRO_5039700663" evidence="1">
    <location>
        <begin position="22"/>
        <end position="95"/>
    </location>
</feature>
<dbReference type="EMBL" id="JADCKB010000044">
    <property type="protein sequence ID" value="MBE5041231.1"/>
    <property type="molecule type" value="Genomic_DNA"/>
</dbReference>
<reference evidence="2" key="1">
    <citation type="submission" date="2020-10" db="EMBL/GenBank/DDBJ databases">
        <title>ChiBAC.</title>
        <authorList>
            <person name="Zenner C."/>
            <person name="Hitch T.C.A."/>
            <person name="Clavel T."/>
        </authorList>
    </citation>
    <scope>NUCLEOTIDE SEQUENCE</scope>
    <source>
        <strain evidence="2">DSM 107454</strain>
    </source>
</reference>
<evidence type="ECO:0000313" key="2">
    <source>
        <dbReference type="EMBL" id="MBE5041231.1"/>
    </source>
</evidence>
<name>A0A9D5R9A3_9FIRM</name>
<gene>
    <name evidence="2" type="ORF">INF28_12290</name>
</gene>
<evidence type="ECO:0000313" key="3">
    <source>
        <dbReference type="Proteomes" id="UP000806542"/>
    </source>
</evidence>
<protein>
    <submittedName>
        <fullName evidence="2">Uncharacterized protein</fullName>
    </submittedName>
</protein>
<feature type="signal peptide" evidence="1">
    <location>
        <begin position="1"/>
        <end position="21"/>
    </location>
</feature>
<keyword evidence="1" id="KW-0732">Signal</keyword>
<dbReference type="Proteomes" id="UP000806542">
    <property type="component" value="Unassembled WGS sequence"/>
</dbReference>
<comment type="caution">
    <text evidence="2">The sequence shown here is derived from an EMBL/GenBank/DDBJ whole genome shotgun (WGS) entry which is preliminary data.</text>
</comment>
<sequence length="95" mass="11479">MKKFYFILLILCVCICCISCSEEKYSSEDIETMESYGYQLLVSRTFDQSWYKYQEYFDEEKSEYRIYFKNSEGEGMVAIYAVPLEEPITSRMEEW</sequence>
<evidence type="ECO:0000256" key="1">
    <source>
        <dbReference type="SAM" id="SignalP"/>
    </source>
</evidence>